<name>A0A537M8R4_9BACT</name>
<organism evidence="2 3">
    <name type="scientific">Candidatus Segetimicrobium genomatis</name>
    <dbReference type="NCBI Taxonomy" id="2569760"/>
    <lineage>
        <taxon>Bacteria</taxon>
        <taxon>Bacillati</taxon>
        <taxon>Candidatus Sysuimicrobiota</taxon>
        <taxon>Candidatus Sysuimicrobiia</taxon>
        <taxon>Candidatus Sysuimicrobiales</taxon>
        <taxon>Candidatus Segetimicrobiaceae</taxon>
        <taxon>Candidatus Segetimicrobium</taxon>
    </lineage>
</organism>
<dbReference type="SUPFAM" id="SSF52507">
    <property type="entry name" value="Homo-oligomeric flavin-containing Cys decarboxylases, HFCD"/>
    <property type="match status" value="1"/>
</dbReference>
<dbReference type="GO" id="GO:0010181">
    <property type="term" value="F:FMN binding"/>
    <property type="evidence" value="ECO:0007669"/>
    <property type="project" value="TreeGrafter"/>
</dbReference>
<dbReference type="Gene3D" id="3.40.50.1950">
    <property type="entry name" value="Flavin prenyltransferase-like"/>
    <property type="match status" value="1"/>
</dbReference>
<evidence type="ECO:0000259" key="1">
    <source>
        <dbReference type="Pfam" id="PF02441"/>
    </source>
</evidence>
<evidence type="ECO:0000313" key="3">
    <source>
        <dbReference type="Proteomes" id="UP000320393"/>
    </source>
</evidence>
<feature type="domain" description="Flavoprotein" evidence="1">
    <location>
        <begin position="10"/>
        <end position="181"/>
    </location>
</feature>
<dbReference type="GO" id="GO:0004633">
    <property type="term" value="F:phosphopantothenoylcysteine decarboxylase activity"/>
    <property type="evidence" value="ECO:0007669"/>
    <property type="project" value="TreeGrafter"/>
</dbReference>
<dbReference type="InterPro" id="IPR036551">
    <property type="entry name" value="Flavin_trans-like"/>
</dbReference>
<dbReference type="AlphaFoldDB" id="A0A537M8R4"/>
<evidence type="ECO:0000313" key="2">
    <source>
        <dbReference type="EMBL" id="TMJ16257.1"/>
    </source>
</evidence>
<dbReference type="Proteomes" id="UP000320393">
    <property type="component" value="Unassembled WGS sequence"/>
</dbReference>
<dbReference type="Pfam" id="PF02441">
    <property type="entry name" value="Flavoprotein"/>
    <property type="match status" value="1"/>
</dbReference>
<reference evidence="2 3" key="1">
    <citation type="journal article" date="2019" name="Nat. Microbiol.">
        <title>Mediterranean grassland soil C-N compound turnover is dependent on rainfall and depth, and is mediated by genomically divergent microorganisms.</title>
        <authorList>
            <person name="Diamond S."/>
            <person name="Andeer P.F."/>
            <person name="Li Z."/>
            <person name="Crits-Christoph A."/>
            <person name="Burstein D."/>
            <person name="Anantharaman K."/>
            <person name="Lane K.R."/>
            <person name="Thomas B.C."/>
            <person name="Pan C."/>
            <person name="Northen T.R."/>
            <person name="Banfield J.F."/>
        </authorList>
    </citation>
    <scope>NUCLEOTIDE SEQUENCE [LARGE SCALE GENOMIC DNA]</scope>
    <source>
        <strain evidence="2">NP_5</strain>
    </source>
</reference>
<proteinExistence type="predicted"/>
<dbReference type="InterPro" id="IPR003382">
    <property type="entry name" value="Flavoprotein"/>
</dbReference>
<protein>
    <recommendedName>
        <fullName evidence="1">Flavoprotein domain-containing protein</fullName>
    </recommendedName>
</protein>
<dbReference type="PANTHER" id="PTHR14359">
    <property type="entry name" value="HOMO-OLIGOMERIC FLAVIN CONTAINING CYS DECARBOXYLASE FAMILY"/>
    <property type="match status" value="1"/>
</dbReference>
<accession>A0A537M8R4</accession>
<dbReference type="EMBL" id="VBAM01000028">
    <property type="protein sequence ID" value="TMJ16257.1"/>
    <property type="molecule type" value="Genomic_DNA"/>
</dbReference>
<dbReference type="GO" id="GO:0015937">
    <property type="term" value="P:coenzyme A biosynthetic process"/>
    <property type="evidence" value="ECO:0007669"/>
    <property type="project" value="TreeGrafter"/>
</dbReference>
<sequence>MAGTLAGRVVVVGVCGGIAAYKVAIVVRRLRAAGAEVHVLMTPAAVRFVGPATFRALAHRPVITDMWDPHNPWDEPHVALGELADLYLIAPATADMVGKLAAGFADDVVCATALATRAPLLLAPAMSDRMATSAAVEDNLARLRTRGVRVIGPDRGPLASGKVGLGRMAEPEAIAAKVAALLGGRKGRR</sequence>
<gene>
    <name evidence="2" type="ORF">E6H02_00975</name>
</gene>
<comment type="caution">
    <text evidence="2">The sequence shown here is derived from an EMBL/GenBank/DDBJ whole genome shotgun (WGS) entry which is preliminary data.</text>
</comment>
<dbReference type="PANTHER" id="PTHR14359:SF6">
    <property type="entry name" value="PHOSPHOPANTOTHENOYLCYSTEINE DECARBOXYLASE"/>
    <property type="match status" value="1"/>
</dbReference>
<dbReference type="GO" id="GO:0071513">
    <property type="term" value="C:phosphopantothenoylcysteine decarboxylase complex"/>
    <property type="evidence" value="ECO:0007669"/>
    <property type="project" value="TreeGrafter"/>
</dbReference>